<keyword evidence="7" id="KW-0067">ATP-binding</keyword>
<keyword evidence="5" id="KW-0999">Mitochondrion inner membrane</keyword>
<dbReference type="Proteomes" id="UP001213000">
    <property type="component" value="Unassembled WGS sequence"/>
</dbReference>
<evidence type="ECO:0008006" key="18">
    <source>
        <dbReference type="Google" id="ProtNLM"/>
    </source>
</evidence>
<evidence type="ECO:0000256" key="10">
    <source>
        <dbReference type="ARBA" id="ARBA00023136"/>
    </source>
</evidence>
<comment type="subcellular location">
    <subcellularLocation>
        <location evidence="1">Mitochondrion inner membrane</location>
        <topology evidence="1">Single-pass membrane protein</topology>
    </subcellularLocation>
</comment>
<dbReference type="InterPro" id="IPR050747">
    <property type="entry name" value="Mitochondrial_chaperone_BCS1"/>
</dbReference>
<keyword evidence="12" id="KW-0175">Coiled coil</keyword>
<dbReference type="Pfam" id="PF08740">
    <property type="entry name" value="BCS1_N"/>
    <property type="match status" value="1"/>
</dbReference>
<keyword evidence="4" id="KW-0547">Nucleotide-binding</keyword>
<keyword evidence="17" id="KW-1185">Reference proteome</keyword>
<keyword evidence="3" id="KW-0812">Transmembrane</keyword>
<dbReference type="InterPro" id="IPR003959">
    <property type="entry name" value="ATPase_AAA_core"/>
</dbReference>
<evidence type="ECO:0000256" key="2">
    <source>
        <dbReference type="ARBA" id="ARBA00007448"/>
    </source>
</evidence>
<feature type="compositionally biased region" description="Low complexity" evidence="13">
    <location>
        <begin position="576"/>
        <end position="602"/>
    </location>
</feature>
<name>A0AAD5YY46_9AGAR</name>
<dbReference type="GO" id="GO:0005743">
    <property type="term" value="C:mitochondrial inner membrane"/>
    <property type="evidence" value="ECO:0007669"/>
    <property type="project" value="UniProtKB-SubCell"/>
</dbReference>
<dbReference type="InterPro" id="IPR003593">
    <property type="entry name" value="AAA+_ATPase"/>
</dbReference>
<feature type="domain" description="BCS1 N-terminal" evidence="15">
    <location>
        <begin position="64"/>
        <end position="251"/>
    </location>
</feature>
<proteinExistence type="inferred from homology"/>
<dbReference type="GO" id="GO:0016887">
    <property type="term" value="F:ATP hydrolysis activity"/>
    <property type="evidence" value="ECO:0007669"/>
    <property type="project" value="InterPro"/>
</dbReference>
<gene>
    <name evidence="16" type="ORF">NP233_g1252</name>
</gene>
<evidence type="ECO:0000313" key="17">
    <source>
        <dbReference type="Proteomes" id="UP001213000"/>
    </source>
</evidence>
<evidence type="ECO:0000256" key="5">
    <source>
        <dbReference type="ARBA" id="ARBA00022792"/>
    </source>
</evidence>
<evidence type="ECO:0000256" key="7">
    <source>
        <dbReference type="ARBA" id="ARBA00022840"/>
    </source>
</evidence>
<dbReference type="SMART" id="SM00382">
    <property type="entry name" value="AAA"/>
    <property type="match status" value="1"/>
</dbReference>
<evidence type="ECO:0000259" key="15">
    <source>
        <dbReference type="SMART" id="SM01024"/>
    </source>
</evidence>
<dbReference type="PANTHER" id="PTHR23070">
    <property type="entry name" value="BCS1 AAA-TYPE ATPASE"/>
    <property type="match status" value="1"/>
</dbReference>
<dbReference type="EMBL" id="JANIEX010000044">
    <property type="protein sequence ID" value="KAJ3575200.1"/>
    <property type="molecule type" value="Genomic_DNA"/>
</dbReference>
<dbReference type="Pfam" id="PF25426">
    <property type="entry name" value="AAA_lid_BCS1"/>
    <property type="match status" value="1"/>
</dbReference>
<evidence type="ECO:0000256" key="9">
    <source>
        <dbReference type="ARBA" id="ARBA00023128"/>
    </source>
</evidence>
<feature type="coiled-coil region" evidence="12">
    <location>
        <begin position="513"/>
        <end position="544"/>
    </location>
</feature>
<evidence type="ECO:0000256" key="4">
    <source>
        <dbReference type="ARBA" id="ARBA00022741"/>
    </source>
</evidence>
<keyword evidence="9" id="KW-0496">Mitochondrion</keyword>
<dbReference type="Gene3D" id="3.40.50.300">
    <property type="entry name" value="P-loop containing nucleotide triphosphate hydrolases"/>
    <property type="match status" value="1"/>
</dbReference>
<sequence length="626" mass="68559">MIRARRMNAVGNGGFAGGPGAAASAGGLFDFSSSITRIFGLSMFASLLTGNGEGVGGNSSLKLIMLGMLVEFGRRFVQWVIERFRLQYSITAEFSEGDPAYDWIINFITQEKVWRRSRDFRVAAKSSQRRWAISTANDSQVIESAEYVPTYDLPQLFWWKRYWIEIKRTKGQTVGMSPFGPGGGPSGASIFLTIYTLDMSILSKLVEAAKKQYFEVSRPHVIVHSVTAHSYGPKFYWNNVKRKPRRPLSSIILPGTTLDELIADIRDFLKMEDWYMSAGIPHRRGYLLFGPPGTGKSSTIHAIAGELKMEIYSVSLAAHFVDDTFLEQAVSSVPKGSILLIEDIDCAFSREEDDDDFAPANPFVPGMVMGRHNQRRQRRSAVTLSGLLNILDGVGSEEGKIFFATTNYVDSLDTALMRPGRIDRKVEYTLATQEQAAALFNRFYPINHVTPESLLESGKPVTDEQKAATLAKLTEQFMACVPDHEFSTAELQGFLLSCKMMPEKAAQGVAGWVADERRQREEKKARIEAKKRRQQEKADKAEVDKFQSTLAKINGGGFGATPVNGGAGIPPPPNAAKPTNGATLVVPPAAEAQANGAKAKPAVNGTNSDSATVNGDVSENESTKGA</sequence>
<evidence type="ECO:0000256" key="13">
    <source>
        <dbReference type="SAM" id="MobiDB-lite"/>
    </source>
</evidence>
<protein>
    <recommendedName>
        <fullName evidence="18">Mitochondrial chaperone BCS1</fullName>
    </recommendedName>
</protein>
<keyword evidence="8" id="KW-1133">Transmembrane helix</keyword>
<evidence type="ECO:0000256" key="3">
    <source>
        <dbReference type="ARBA" id="ARBA00022692"/>
    </source>
</evidence>
<dbReference type="GO" id="GO:0005524">
    <property type="term" value="F:ATP binding"/>
    <property type="evidence" value="ECO:0007669"/>
    <property type="project" value="UniProtKB-KW"/>
</dbReference>
<comment type="caution">
    <text evidence="16">The sequence shown here is derived from an EMBL/GenBank/DDBJ whole genome shotgun (WGS) entry which is preliminary data.</text>
</comment>
<comment type="catalytic activity">
    <reaction evidence="11">
        <text>ATP + H2O = ADP + phosphate + H(+)</text>
        <dbReference type="Rhea" id="RHEA:13065"/>
        <dbReference type="ChEBI" id="CHEBI:15377"/>
        <dbReference type="ChEBI" id="CHEBI:15378"/>
        <dbReference type="ChEBI" id="CHEBI:30616"/>
        <dbReference type="ChEBI" id="CHEBI:43474"/>
        <dbReference type="ChEBI" id="CHEBI:456216"/>
    </reaction>
    <physiologicalReaction direction="left-to-right" evidence="11">
        <dbReference type="Rhea" id="RHEA:13066"/>
    </physiologicalReaction>
</comment>
<evidence type="ECO:0000259" key="14">
    <source>
        <dbReference type="SMART" id="SM00382"/>
    </source>
</evidence>
<accession>A0AAD5YY46</accession>
<evidence type="ECO:0000256" key="8">
    <source>
        <dbReference type="ARBA" id="ARBA00022989"/>
    </source>
</evidence>
<keyword evidence="10" id="KW-0472">Membrane</keyword>
<dbReference type="SUPFAM" id="SSF52540">
    <property type="entry name" value="P-loop containing nucleoside triphosphate hydrolases"/>
    <property type="match status" value="1"/>
</dbReference>
<evidence type="ECO:0000256" key="6">
    <source>
        <dbReference type="ARBA" id="ARBA00022801"/>
    </source>
</evidence>
<keyword evidence="6" id="KW-0378">Hydrolase</keyword>
<evidence type="ECO:0000256" key="11">
    <source>
        <dbReference type="ARBA" id="ARBA00048778"/>
    </source>
</evidence>
<evidence type="ECO:0000313" key="16">
    <source>
        <dbReference type="EMBL" id="KAJ3575200.1"/>
    </source>
</evidence>
<dbReference type="SMART" id="SM01024">
    <property type="entry name" value="BCS1_N"/>
    <property type="match status" value="1"/>
</dbReference>
<dbReference type="InterPro" id="IPR057495">
    <property type="entry name" value="AAA_lid_BCS1"/>
</dbReference>
<dbReference type="AlphaFoldDB" id="A0AAD5YY46"/>
<evidence type="ECO:0000256" key="1">
    <source>
        <dbReference type="ARBA" id="ARBA00004434"/>
    </source>
</evidence>
<organism evidence="16 17">
    <name type="scientific">Leucocoprinus birnbaumii</name>
    <dbReference type="NCBI Taxonomy" id="56174"/>
    <lineage>
        <taxon>Eukaryota</taxon>
        <taxon>Fungi</taxon>
        <taxon>Dikarya</taxon>
        <taxon>Basidiomycota</taxon>
        <taxon>Agaricomycotina</taxon>
        <taxon>Agaricomycetes</taxon>
        <taxon>Agaricomycetidae</taxon>
        <taxon>Agaricales</taxon>
        <taxon>Agaricineae</taxon>
        <taxon>Agaricaceae</taxon>
        <taxon>Leucocoprinus</taxon>
    </lineage>
</organism>
<comment type="similarity">
    <text evidence="2">Belongs to the AAA ATPase family. BCS1 subfamily.</text>
</comment>
<feature type="region of interest" description="Disordered" evidence="13">
    <location>
        <begin position="567"/>
        <end position="626"/>
    </location>
</feature>
<reference evidence="16" key="1">
    <citation type="submission" date="2022-07" db="EMBL/GenBank/DDBJ databases">
        <title>Genome Sequence of Leucocoprinus birnbaumii.</title>
        <authorList>
            <person name="Buettner E."/>
        </authorList>
    </citation>
    <scope>NUCLEOTIDE SEQUENCE</scope>
    <source>
        <strain evidence="16">VT141</strain>
    </source>
</reference>
<feature type="domain" description="AAA+ ATPase" evidence="14">
    <location>
        <begin position="282"/>
        <end position="432"/>
    </location>
</feature>
<evidence type="ECO:0000256" key="12">
    <source>
        <dbReference type="SAM" id="Coils"/>
    </source>
</evidence>
<feature type="compositionally biased region" description="Polar residues" evidence="13">
    <location>
        <begin position="604"/>
        <end position="617"/>
    </location>
</feature>
<dbReference type="InterPro" id="IPR027417">
    <property type="entry name" value="P-loop_NTPase"/>
</dbReference>
<dbReference type="Pfam" id="PF00004">
    <property type="entry name" value="AAA"/>
    <property type="match status" value="1"/>
</dbReference>
<dbReference type="InterPro" id="IPR014851">
    <property type="entry name" value="BCS1_N"/>
</dbReference>